<comment type="subcellular location">
    <subcellularLocation>
        <location evidence="2">Membrane</location>
    </subcellularLocation>
</comment>
<dbReference type="SUPFAM" id="SSF158472">
    <property type="entry name" value="HAMP domain-like"/>
    <property type="match status" value="1"/>
</dbReference>
<dbReference type="GO" id="GO:0000156">
    <property type="term" value="F:phosphorelay response regulator activity"/>
    <property type="evidence" value="ECO:0007669"/>
    <property type="project" value="TreeGrafter"/>
</dbReference>
<dbReference type="PROSITE" id="PS50885">
    <property type="entry name" value="HAMP"/>
    <property type="match status" value="1"/>
</dbReference>
<dbReference type="AlphaFoldDB" id="A0AA41UJH4"/>
<name>A0AA41UJH4_9BACT</name>
<comment type="caution">
    <text evidence="13">The sequence shown here is derived from an EMBL/GenBank/DDBJ whole genome shotgun (WGS) entry which is preliminary data.</text>
</comment>
<dbReference type="InterPro" id="IPR036097">
    <property type="entry name" value="HisK_dim/P_sf"/>
</dbReference>
<keyword evidence="10" id="KW-0812">Transmembrane</keyword>
<keyword evidence="14" id="KW-1185">Reference proteome</keyword>
<feature type="domain" description="HAMP" evidence="12">
    <location>
        <begin position="188"/>
        <end position="240"/>
    </location>
</feature>
<evidence type="ECO:0000256" key="2">
    <source>
        <dbReference type="ARBA" id="ARBA00004370"/>
    </source>
</evidence>
<evidence type="ECO:0000256" key="9">
    <source>
        <dbReference type="ARBA" id="ARBA00023012"/>
    </source>
</evidence>
<evidence type="ECO:0000256" key="5">
    <source>
        <dbReference type="ARBA" id="ARBA00022679"/>
    </source>
</evidence>
<dbReference type="CDD" id="cd00075">
    <property type="entry name" value="HATPase"/>
    <property type="match status" value="1"/>
</dbReference>
<dbReference type="InterPro" id="IPR003660">
    <property type="entry name" value="HAMP_dom"/>
</dbReference>
<dbReference type="GO" id="GO:0007234">
    <property type="term" value="P:osmosensory signaling via phosphorelay pathway"/>
    <property type="evidence" value="ECO:0007669"/>
    <property type="project" value="TreeGrafter"/>
</dbReference>
<dbReference type="Gene3D" id="6.10.340.10">
    <property type="match status" value="1"/>
</dbReference>
<accession>A0AA41UJH4</accession>
<evidence type="ECO:0000256" key="4">
    <source>
        <dbReference type="ARBA" id="ARBA00022553"/>
    </source>
</evidence>
<comment type="catalytic activity">
    <reaction evidence="1">
        <text>ATP + protein L-histidine = ADP + protein N-phospho-L-histidine.</text>
        <dbReference type="EC" id="2.7.13.3"/>
    </reaction>
</comment>
<dbReference type="Gene3D" id="3.30.565.10">
    <property type="entry name" value="Histidine kinase-like ATPase, C-terminal domain"/>
    <property type="match status" value="1"/>
</dbReference>
<keyword evidence="10" id="KW-1133">Transmembrane helix</keyword>
<keyword evidence="8 13" id="KW-0067">ATP-binding</keyword>
<dbReference type="SUPFAM" id="SSF47384">
    <property type="entry name" value="Homodimeric domain of signal transducing histidine kinase"/>
    <property type="match status" value="1"/>
</dbReference>
<keyword evidence="6" id="KW-0547">Nucleotide-binding</keyword>
<dbReference type="Pfam" id="PF00512">
    <property type="entry name" value="HisKA"/>
    <property type="match status" value="1"/>
</dbReference>
<keyword evidence="7" id="KW-0418">Kinase</keyword>
<dbReference type="InterPro" id="IPR003594">
    <property type="entry name" value="HATPase_dom"/>
</dbReference>
<evidence type="ECO:0000256" key="7">
    <source>
        <dbReference type="ARBA" id="ARBA00022777"/>
    </source>
</evidence>
<dbReference type="CDD" id="cd06225">
    <property type="entry name" value="HAMP"/>
    <property type="match status" value="1"/>
</dbReference>
<evidence type="ECO:0000256" key="10">
    <source>
        <dbReference type="SAM" id="Phobius"/>
    </source>
</evidence>
<dbReference type="EMBL" id="JALJRB010000002">
    <property type="protein sequence ID" value="MCJ8499381.1"/>
    <property type="molecule type" value="Genomic_DNA"/>
</dbReference>
<evidence type="ECO:0000256" key="1">
    <source>
        <dbReference type="ARBA" id="ARBA00000085"/>
    </source>
</evidence>
<dbReference type="GO" id="GO:0000155">
    <property type="term" value="F:phosphorelay sensor kinase activity"/>
    <property type="evidence" value="ECO:0007669"/>
    <property type="project" value="InterPro"/>
</dbReference>
<keyword evidence="10" id="KW-0472">Membrane</keyword>
<feature type="domain" description="Histidine kinase" evidence="11">
    <location>
        <begin position="264"/>
        <end position="471"/>
    </location>
</feature>
<dbReference type="SMART" id="SM00387">
    <property type="entry name" value="HATPase_c"/>
    <property type="match status" value="1"/>
</dbReference>
<dbReference type="RefSeq" id="WP_246902653.1">
    <property type="nucleotide sequence ID" value="NZ_JALJRB010000002.1"/>
</dbReference>
<keyword evidence="9" id="KW-0902">Two-component regulatory system</keyword>
<gene>
    <name evidence="13" type="ORF">MRX98_02250</name>
</gene>
<dbReference type="SMART" id="SM00388">
    <property type="entry name" value="HisKA"/>
    <property type="match status" value="1"/>
</dbReference>
<dbReference type="InterPro" id="IPR003661">
    <property type="entry name" value="HisK_dim/P_dom"/>
</dbReference>
<evidence type="ECO:0000259" key="12">
    <source>
        <dbReference type="PROSITE" id="PS50885"/>
    </source>
</evidence>
<dbReference type="InterPro" id="IPR005467">
    <property type="entry name" value="His_kinase_dom"/>
</dbReference>
<dbReference type="GO" id="GO:0005524">
    <property type="term" value="F:ATP binding"/>
    <property type="evidence" value="ECO:0007669"/>
    <property type="project" value="UniProtKB-KW"/>
</dbReference>
<evidence type="ECO:0000256" key="3">
    <source>
        <dbReference type="ARBA" id="ARBA00012438"/>
    </source>
</evidence>
<dbReference type="PRINTS" id="PR00344">
    <property type="entry name" value="BCTRLSENSOR"/>
</dbReference>
<dbReference type="PANTHER" id="PTHR42878:SF7">
    <property type="entry name" value="SENSOR HISTIDINE KINASE GLRK"/>
    <property type="match status" value="1"/>
</dbReference>
<evidence type="ECO:0000313" key="14">
    <source>
        <dbReference type="Proteomes" id="UP001165427"/>
    </source>
</evidence>
<dbReference type="GO" id="GO:0016020">
    <property type="term" value="C:membrane"/>
    <property type="evidence" value="ECO:0007669"/>
    <property type="project" value="UniProtKB-SubCell"/>
</dbReference>
<dbReference type="EC" id="2.7.13.3" evidence="3"/>
<reference evidence="13" key="1">
    <citation type="submission" date="2022-04" db="EMBL/GenBank/DDBJ databases">
        <title>Desulfatitalea alkaliphila sp. nov., a novel anaerobic sulfate-reducing bacterium isolated from terrestrial mud volcano, Taman Peninsula, Russia.</title>
        <authorList>
            <person name="Khomyakova M.A."/>
            <person name="Merkel A.Y."/>
            <person name="Slobodkin A.I."/>
        </authorList>
    </citation>
    <scope>NUCLEOTIDE SEQUENCE</scope>
    <source>
        <strain evidence="13">M08but</strain>
    </source>
</reference>
<evidence type="ECO:0000259" key="11">
    <source>
        <dbReference type="PROSITE" id="PS50109"/>
    </source>
</evidence>
<dbReference type="InterPro" id="IPR004358">
    <property type="entry name" value="Sig_transdc_His_kin-like_C"/>
</dbReference>
<protein>
    <recommendedName>
        <fullName evidence="3">histidine kinase</fullName>
        <ecNumber evidence="3">2.7.13.3</ecNumber>
    </recommendedName>
</protein>
<organism evidence="13 14">
    <name type="scientific">Desulfatitalea alkaliphila</name>
    <dbReference type="NCBI Taxonomy" id="2929485"/>
    <lineage>
        <taxon>Bacteria</taxon>
        <taxon>Pseudomonadati</taxon>
        <taxon>Thermodesulfobacteriota</taxon>
        <taxon>Desulfobacteria</taxon>
        <taxon>Desulfobacterales</taxon>
        <taxon>Desulfosarcinaceae</taxon>
        <taxon>Desulfatitalea</taxon>
    </lineage>
</organism>
<keyword evidence="4" id="KW-0597">Phosphoprotein</keyword>
<dbReference type="Pfam" id="PF02518">
    <property type="entry name" value="HATPase_c"/>
    <property type="match status" value="1"/>
</dbReference>
<dbReference type="InterPro" id="IPR050351">
    <property type="entry name" value="BphY/WalK/GraS-like"/>
</dbReference>
<dbReference type="Pfam" id="PF00672">
    <property type="entry name" value="HAMP"/>
    <property type="match status" value="1"/>
</dbReference>
<dbReference type="Proteomes" id="UP001165427">
    <property type="component" value="Unassembled WGS sequence"/>
</dbReference>
<sequence>MKRLSIHSRLVIAAFLVIGAVALVLGTLGIQVTNHFMHERFHDRIDFLARYLAMNSEVGVLISDTRGLNSLAHNLLGEEDVARVMILDSDDNTLVDLERPESGPLSMVETPVVFKRARGENLLFNDALRQTNPFISKQPEAEVHIGKVRIYFSTRGINDLTRLIGRQFLWFSVVACLVAGLVFFLVSRPMGTELKQLTAAAQQIGRGDAELRVIPGRLPETRALAFSFNAMLDSLEHSQAALQKVHQEMSRQKALAEIGKFSLMIAHEVKNPLAIIKSSLDILKRESRLDPENTMVGYIEDEIVRLNRLIEAFLQFSRPAKPAFRTIDLNQTLADAVARLQMTHGDNGITMHISPAPGRIAAARADRDLLTRAFSNIIDNACAAAGTGGSVRVSTTIGTDYWRAAIIDSGEGIDPAIAQRVFEPFFTTRSKGTGLGLAFAAQVILAHGGTIEADNAPEGGAVFTVRLPLTTGPPTAGPSLPQEKGPVLNADTCAVANPDARRT</sequence>
<dbReference type="CDD" id="cd00082">
    <property type="entry name" value="HisKA"/>
    <property type="match status" value="1"/>
</dbReference>
<dbReference type="Gene3D" id="1.10.287.130">
    <property type="match status" value="1"/>
</dbReference>
<evidence type="ECO:0000256" key="6">
    <source>
        <dbReference type="ARBA" id="ARBA00022741"/>
    </source>
</evidence>
<dbReference type="SUPFAM" id="SSF55874">
    <property type="entry name" value="ATPase domain of HSP90 chaperone/DNA topoisomerase II/histidine kinase"/>
    <property type="match status" value="1"/>
</dbReference>
<dbReference type="GO" id="GO:0030295">
    <property type="term" value="F:protein kinase activator activity"/>
    <property type="evidence" value="ECO:0007669"/>
    <property type="project" value="TreeGrafter"/>
</dbReference>
<dbReference type="SMART" id="SM00304">
    <property type="entry name" value="HAMP"/>
    <property type="match status" value="1"/>
</dbReference>
<keyword evidence="5" id="KW-0808">Transferase</keyword>
<dbReference type="InterPro" id="IPR036890">
    <property type="entry name" value="HATPase_C_sf"/>
</dbReference>
<evidence type="ECO:0000313" key="13">
    <source>
        <dbReference type="EMBL" id="MCJ8499381.1"/>
    </source>
</evidence>
<feature type="transmembrane region" description="Helical" evidence="10">
    <location>
        <begin position="168"/>
        <end position="186"/>
    </location>
</feature>
<dbReference type="PANTHER" id="PTHR42878">
    <property type="entry name" value="TWO-COMPONENT HISTIDINE KINASE"/>
    <property type="match status" value="1"/>
</dbReference>
<dbReference type="PROSITE" id="PS50109">
    <property type="entry name" value="HIS_KIN"/>
    <property type="match status" value="1"/>
</dbReference>
<proteinExistence type="predicted"/>
<evidence type="ECO:0000256" key="8">
    <source>
        <dbReference type="ARBA" id="ARBA00022840"/>
    </source>
</evidence>